<dbReference type="GeneID" id="301091277"/>
<evidence type="ECO:0000256" key="1">
    <source>
        <dbReference type="SAM" id="Phobius"/>
    </source>
</evidence>
<keyword evidence="1" id="KW-0472">Membrane</keyword>
<keyword evidence="1" id="KW-0812">Transmembrane</keyword>
<gene>
    <name evidence="2" type="ORF">IFE08_01140</name>
</gene>
<name>A0A7S6WPR5_9SPIR</name>
<dbReference type="RefSeq" id="WP_187289359.1">
    <property type="nucleotide sequence ID" value="NZ_CP061839.1"/>
</dbReference>
<accession>A0A7S6WPR5</accession>
<organism evidence="2 3">
    <name type="scientific">Treponema pedis</name>
    <dbReference type="NCBI Taxonomy" id="409322"/>
    <lineage>
        <taxon>Bacteria</taxon>
        <taxon>Pseudomonadati</taxon>
        <taxon>Spirochaetota</taxon>
        <taxon>Spirochaetia</taxon>
        <taxon>Spirochaetales</taxon>
        <taxon>Treponemataceae</taxon>
        <taxon>Treponema</taxon>
    </lineage>
</organism>
<proteinExistence type="predicted"/>
<dbReference type="AlphaFoldDB" id="A0A7S6WPR5"/>
<keyword evidence="1" id="KW-1133">Transmembrane helix</keyword>
<reference evidence="2 3" key="1">
    <citation type="submission" date="2020-09" db="EMBL/GenBank/DDBJ databases">
        <title>Characterization of Treponema spp. from bovine digital dermatitis in Korea.</title>
        <authorList>
            <person name="Espiritu H.M."/>
            <person name="Cho Y.I."/>
            <person name="Mamuad L."/>
        </authorList>
    </citation>
    <scope>NUCLEOTIDE SEQUENCE [LARGE SCALE GENOMIC DNA]</scope>
    <source>
        <strain evidence="2 3">KS1</strain>
    </source>
</reference>
<feature type="transmembrane region" description="Helical" evidence="1">
    <location>
        <begin position="20"/>
        <end position="38"/>
    </location>
</feature>
<dbReference type="EMBL" id="CP061839">
    <property type="protein sequence ID" value="QOW61050.1"/>
    <property type="molecule type" value="Genomic_DNA"/>
</dbReference>
<evidence type="ECO:0000313" key="3">
    <source>
        <dbReference type="Proteomes" id="UP000593915"/>
    </source>
</evidence>
<sequence length="47" mass="5360">MKKSNSCKMKITALKPDKRLFSRTAVFKFAVSLLYTGLSRGFFKEGK</sequence>
<protein>
    <submittedName>
        <fullName evidence="2">Uncharacterized protein</fullName>
    </submittedName>
</protein>
<evidence type="ECO:0000313" key="2">
    <source>
        <dbReference type="EMBL" id="QOW61050.1"/>
    </source>
</evidence>
<dbReference type="Proteomes" id="UP000593915">
    <property type="component" value="Chromosome"/>
</dbReference>